<dbReference type="Pfam" id="PF12867">
    <property type="entry name" value="DinB_2"/>
    <property type="match status" value="1"/>
</dbReference>
<dbReference type="Proteomes" id="UP000598971">
    <property type="component" value="Unassembled WGS sequence"/>
</dbReference>
<comment type="caution">
    <text evidence="2">The sequence shown here is derived from an EMBL/GenBank/DDBJ whole genome shotgun (WGS) entry which is preliminary data.</text>
</comment>
<dbReference type="InterPro" id="IPR024775">
    <property type="entry name" value="DinB-like"/>
</dbReference>
<protein>
    <submittedName>
        <fullName evidence="2">DinB family protein</fullName>
    </submittedName>
</protein>
<accession>A0A8J8FJX1</accession>
<sequence>MNTQKELLREMLVQNKITNSYALDSITNENKRYKLNGEAASVGFIYRHIGETMNLFGYFLGIPSDIKNTTMGQQDTGNDYAIETSKLYIDSGYKMLENVIENSTDEDWLLTIDTPFFGTVSRMRLFSHVLFHNAHHAGQISLTLSKGKLFTTD</sequence>
<keyword evidence="3" id="KW-1185">Reference proteome</keyword>
<name>A0A8J8FJX1_9BACT</name>
<proteinExistence type="predicted"/>
<dbReference type="SUPFAM" id="SSF109854">
    <property type="entry name" value="DinB/YfiT-like putative metalloenzymes"/>
    <property type="match status" value="1"/>
</dbReference>
<evidence type="ECO:0000313" key="2">
    <source>
        <dbReference type="EMBL" id="NNV57982.1"/>
    </source>
</evidence>
<organism evidence="2 3">
    <name type="scientific">Limnovirga soli</name>
    <dbReference type="NCBI Taxonomy" id="2656915"/>
    <lineage>
        <taxon>Bacteria</taxon>
        <taxon>Pseudomonadati</taxon>
        <taxon>Bacteroidota</taxon>
        <taxon>Chitinophagia</taxon>
        <taxon>Chitinophagales</taxon>
        <taxon>Chitinophagaceae</taxon>
        <taxon>Limnovirga</taxon>
    </lineage>
</organism>
<dbReference type="Gene3D" id="1.20.120.450">
    <property type="entry name" value="dinb family like domain"/>
    <property type="match status" value="1"/>
</dbReference>
<feature type="domain" description="DinB-like" evidence="1">
    <location>
        <begin position="22"/>
        <end position="140"/>
    </location>
</feature>
<evidence type="ECO:0000313" key="3">
    <source>
        <dbReference type="Proteomes" id="UP000598971"/>
    </source>
</evidence>
<reference evidence="2" key="1">
    <citation type="submission" date="2019-10" db="EMBL/GenBank/DDBJ databases">
        <title>Draft genome sequence of Panacibacter sp. KCS-6.</title>
        <authorList>
            <person name="Yim K.J."/>
        </authorList>
    </citation>
    <scope>NUCLEOTIDE SEQUENCE</scope>
    <source>
        <strain evidence="2">KCS-6</strain>
    </source>
</reference>
<dbReference type="InterPro" id="IPR034660">
    <property type="entry name" value="DinB/YfiT-like"/>
</dbReference>
<dbReference type="RefSeq" id="WP_171609939.1">
    <property type="nucleotide sequence ID" value="NZ_WHPF01000023.1"/>
</dbReference>
<dbReference type="AlphaFoldDB" id="A0A8J8FJX1"/>
<dbReference type="EMBL" id="WHPF01000023">
    <property type="protein sequence ID" value="NNV57982.1"/>
    <property type="molecule type" value="Genomic_DNA"/>
</dbReference>
<evidence type="ECO:0000259" key="1">
    <source>
        <dbReference type="Pfam" id="PF12867"/>
    </source>
</evidence>
<gene>
    <name evidence="2" type="ORF">GD597_21135</name>
</gene>